<feature type="compositionally biased region" description="Polar residues" evidence="13">
    <location>
        <begin position="310"/>
        <end position="320"/>
    </location>
</feature>
<keyword evidence="10" id="KW-0943">RNA-mediated gene silencing</keyword>
<name>A0A6P8F7D7_CLUHA</name>
<evidence type="ECO:0000256" key="6">
    <source>
        <dbReference type="ARBA" id="ARBA00022801"/>
    </source>
</evidence>
<feature type="compositionally biased region" description="Basic and acidic residues" evidence="13">
    <location>
        <begin position="1233"/>
        <end position="1243"/>
    </location>
</feature>
<dbReference type="PANTHER" id="PTHR22655:SF2">
    <property type="entry name" value="ATP-DEPENDENT RNA HELICASE TDRD12-RELATED"/>
    <property type="match status" value="1"/>
</dbReference>
<accession>A0A6P8F7D7</accession>
<evidence type="ECO:0000256" key="12">
    <source>
        <dbReference type="ARBA" id="ARBA00047984"/>
    </source>
</evidence>
<evidence type="ECO:0000256" key="8">
    <source>
        <dbReference type="ARBA" id="ARBA00022840"/>
    </source>
</evidence>
<evidence type="ECO:0000256" key="9">
    <source>
        <dbReference type="ARBA" id="ARBA00022871"/>
    </source>
</evidence>
<dbReference type="Pfam" id="PF00270">
    <property type="entry name" value="DEAD"/>
    <property type="match status" value="1"/>
</dbReference>
<keyword evidence="6" id="KW-0378">Hydrolase</keyword>
<dbReference type="RefSeq" id="XP_031421004.1">
    <property type="nucleotide sequence ID" value="XM_031565144.2"/>
</dbReference>
<evidence type="ECO:0000259" key="14">
    <source>
        <dbReference type="SMART" id="SM00333"/>
    </source>
</evidence>
<evidence type="ECO:0000256" key="3">
    <source>
        <dbReference type="ARBA" id="ARBA00022737"/>
    </source>
</evidence>
<dbReference type="Gene3D" id="2.40.50.90">
    <property type="match status" value="1"/>
</dbReference>
<protein>
    <recommendedName>
        <fullName evidence="1">RNA helicase</fullName>
        <ecNumber evidence="1">3.6.4.13</ecNumber>
    </recommendedName>
</protein>
<keyword evidence="7 16" id="KW-0347">Helicase</keyword>
<evidence type="ECO:0000313" key="16">
    <source>
        <dbReference type="RefSeq" id="XP_031421004.1"/>
    </source>
</evidence>
<dbReference type="FunFam" id="3.40.50.300:FF:001416">
    <property type="entry name" value="Tudor domain containing 12"/>
    <property type="match status" value="1"/>
</dbReference>
<evidence type="ECO:0000256" key="11">
    <source>
        <dbReference type="ARBA" id="ARBA00023254"/>
    </source>
</evidence>
<dbReference type="CTD" id="91646"/>
<reference evidence="16" key="1">
    <citation type="submission" date="2025-08" db="UniProtKB">
        <authorList>
            <consortium name="RefSeq"/>
        </authorList>
    </citation>
    <scope>IDENTIFICATION</scope>
</reference>
<dbReference type="GO" id="GO:0003724">
    <property type="term" value="F:RNA helicase activity"/>
    <property type="evidence" value="ECO:0007669"/>
    <property type="project" value="UniProtKB-EC"/>
</dbReference>
<proteinExistence type="predicted"/>
<evidence type="ECO:0000256" key="5">
    <source>
        <dbReference type="ARBA" id="ARBA00022782"/>
    </source>
</evidence>
<keyword evidence="8" id="KW-0067">ATP-binding</keyword>
<keyword evidence="2" id="KW-0217">Developmental protein</keyword>
<evidence type="ECO:0000256" key="1">
    <source>
        <dbReference type="ARBA" id="ARBA00012552"/>
    </source>
</evidence>
<dbReference type="InterPro" id="IPR011545">
    <property type="entry name" value="DEAD/DEAH_box_helicase_dom"/>
</dbReference>
<sequence length="1268" mass="141914">MLELSILKIEDPSCMWSRIMKGPGVQVGSQKDYDNLQMEMNLFFHDVNLDPQSVKPSSLKKGQLCVVFSPLLLSWCRAIVESVYQGAEETRVTCFLVDHVEDVSVTADRVYALLERFLHLPFRVRKFQLAGIYPLSLRVSIIDAKAELVPSVRWDSSATRYLYILWQASSQVEAVVCGLQDDCLEIELYLTINRVKICANHDLLAKRFACTKTEKESLQKEGKGLPPVFMKGDMFSSPEKFLAQNGFEVKLAPPNGVRYEVSTGPMPELDQIPELLSSAQTTDETACGEVYRGVQKTLSEMVLEEPRSAQPITQKPTQTPDRPCDSEPEDTCTGPIPPLDLEVEEKNSPSSEPVSSLADEVMAELKLFRYLKFLNPDAVGGFEKSKVDLSCVSDGRNGLTHGFELAKRKTKEKAEEEAEEKAEEEAEEKAEEEAEEKAEEEGTLPELPPLQDHDLVSSVLIKTDTAFSSNSPSAKDWTRVKNFTPQPKTEEELAAARLLEWLNPGPLNLDAEDDDVTVAPSDPKRNGVLVHSSVSIEPWQSLAHSPISDHFKRYLKRVKYTGPDVAQRYCWPHVFRGNDTLLVTHSGQDPLNYLPPLITHIQNASVHCSLMTCTGPIAVILCPSWEKVQAVFDLLETSRAIQHLNPALVLLGQDKEEAKAFRIQKNCQLLVTTPFTLVRLLEAHCSMFLRLCHLVMDEVDMLFSRAPKEMEVVLKHFRSVVSSTDRSRTPQQLVAVGSRWNVLMESLIKDYMRDATVIITVPKEAALYGGVHQMILLCLDCEKTTGTLRALDFSPSTPQKTVIITSCIDELEQVFEAVANSSALALKAHEGLTHQFDFVMERWKKAIGAGTHIILVTTEKCLKALGVDDATCVVHYGFPTSPKLFGSHLFCMSGNFRVLSDKYHPENGPSATNSILLLTEKNARHVSGVLRYLRRTDALLPTELLDFAQGVQLAKEEQKAHRPLCGYLKSLGFCRDTGVCPDRHILDKTQDDPKHLETGMVVVVPLYIKSATVYYGRLVRQDDARFEKLSSQMAAHYAIERRWATEVVEGELYAFQLEDEYHRVRVVAVPDKGNRLFSSVMVHFLDEGSTQEVKSHQLLQLPPEFQDMPPQAVEIILCGVRPIDNEVDWNPKVTRAISQKIRGKQHQAKVVMCLGNTVWVNPMVRRIPAPLLKTFINEYNVYSEVLSTGMGLANTEHMNLLKGALEGPEGVVHQQLFPQSENHSEATLDLNERTPYDAQDRSENVSGESLVPGLEMLTEPPKDGVGGH</sequence>
<keyword evidence="5" id="KW-0221">Differentiation</keyword>
<dbReference type="InterPro" id="IPR002999">
    <property type="entry name" value="Tudor"/>
</dbReference>
<evidence type="ECO:0000256" key="4">
    <source>
        <dbReference type="ARBA" id="ARBA00022741"/>
    </source>
</evidence>
<dbReference type="AlphaFoldDB" id="A0A6P8F7D7"/>
<dbReference type="EC" id="3.6.4.13" evidence="1"/>
<dbReference type="GO" id="GO:0003676">
    <property type="term" value="F:nucleic acid binding"/>
    <property type="evidence" value="ECO:0007669"/>
    <property type="project" value="InterPro"/>
</dbReference>
<gene>
    <name evidence="16" type="primary">tdrd12</name>
</gene>
<dbReference type="InterPro" id="IPR035437">
    <property type="entry name" value="SNase_OB-fold_sf"/>
</dbReference>
<evidence type="ECO:0000256" key="13">
    <source>
        <dbReference type="SAM" id="MobiDB-lite"/>
    </source>
</evidence>
<evidence type="ECO:0000256" key="10">
    <source>
        <dbReference type="ARBA" id="ARBA00023158"/>
    </source>
</evidence>
<dbReference type="GO" id="GO:0031047">
    <property type="term" value="P:regulatory ncRNA-mediated gene silencing"/>
    <property type="evidence" value="ECO:0007669"/>
    <property type="project" value="UniProtKB-KW"/>
</dbReference>
<dbReference type="GO" id="GO:0007283">
    <property type="term" value="P:spermatogenesis"/>
    <property type="evidence" value="ECO:0007669"/>
    <property type="project" value="UniProtKB-KW"/>
</dbReference>
<keyword evidence="3" id="KW-0677">Repeat</keyword>
<feature type="domain" description="Tudor" evidence="14">
    <location>
        <begin position="57"/>
        <end position="118"/>
    </location>
</feature>
<dbReference type="GeneID" id="105900736"/>
<keyword evidence="15" id="KW-1185">Reference proteome</keyword>
<organism evidence="15 16">
    <name type="scientific">Clupea harengus</name>
    <name type="common">Atlantic herring</name>
    <dbReference type="NCBI Taxonomy" id="7950"/>
    <lineage>
        <taxon>Eukaryota</taxon>
        <taxon>Metazoa</taxon>
        <taxon>Chordata</taxon>
        <taxon>Craniata</taxon>
        <taxon>Vertebrata</taxon>
        <taxon>Euteleostomi</taxon>
        <taxon>Actinopterygii</taxon>
        <taxon>Neopterygii</taxon>
        <taxon>Teleostei</taxon>
        <taxon>Clupei</taxon>
        <taxon>Clupeiformes</taxon>
        <taxon>Clupeoidei</taxon>
        <taxon>Clupeidae</taxon>
        <taxon>Clupea</taxon>
    </lineage>
</organism>
<keyword evidence="4" id="KW-0547">Nucleotide-binding</keyword>
<dbReference type="GO" id="GO:0051321">
    <property type="term" value="P:meiotic cell cycle"/>
    <property type="evidence" value="ECO:0007669"/>
    <property type="project" value="UniProtKB-KW"/>
</dbReference>
<dbReference type="InterPro" id="IPR027417">
    <property type="entry name" value="P-loop_NTPase"/>
</dbReference>
<feature type="region of interest" description="Disordered" evidence="13">
    <location>
        <begin position="1233"/>
        <end position="1268"/>
    </location>
</feature>
<dbReference type="CDD" id="cd20435">
    <property type="entry name" value="Tudor_TDRD12_rpt2"/>
    <property type="match status" value="1"/>
</dbReference>
<dbReference type="PANTHER" id="PTHR22655">
    <property type="entry name" value="ATP-DEPENDENT RNA HELICASE TDRD12-RELATED"/>
    <property type="match status" value="1"/>
</dbReference>
<feature type="region of interest" description="Disordered" evidence="13">
    <location>
        <begin position="305"/>
        <end position="355"/>
    </location>
</feature>
<dbReference type="OrthoDB" id="249932at2759"/>
<keyword evidence="9" id="KW-0744">Spermatogenesis</keyword>
<dbReference type="Gene3D" id="2.30.30.140">
    <property type="match status" value="2"/>
</dbReference>
<dbReference type="GO" id="GO:0016787">
    <property type="term" value="F:hydrolase activity"/>
    <property type="evidence" value="ECO:0007669"/>
    <property type="project" value="UniProtKB-KW"/>
</dbReference>
<comment type="catalytic activity">
    <reaction evidence="12">
        <text>ATP + H2O = ADP + phosphate + H(+)</text>
        <dbReference type="Rhea" id="RHEA:13065"/>
        <dbReference type="ChEBI" id="CHEBI:15377"/>
        <dbReference type="ChEBI" id="CHEBI:15378"/>
        <dbReference type="ChEBI" id="CHEBI:30616"/>
        <dbReference type="ChEBI" id="CHEBI:43474"/>
        <dbReference type="ChEBI" id="CHEBI:456216"/>
        <dbReference type="EC" id="3.6.4.13"/>
    </reaction>
</comment>
<dbReference type="SMART" id="SM00333">
    <property type="entry name" value="TUDOR"/>
    <property type="match status" value="2"/>
</dbReference>
<dbReference type="Proteomes" id="UP000515152">
    <property type="component" value="Chromosome 3"/>
</dbReference>
<feature type="region of interest" description="Disordered" evidence="13">
    <location>
        <begin position="407"/>
        <end position="451"/>
    </location>
</feature>
<keyword evidence="11" id="KW-0469">Meiosis</keyword>
<dbReference type="KEGG" id="char:105900736"/>
<dbReference type="SUPFAM" id="SSF63748">
    <property type="entry name" value="Tudor/PWWP/MBT"/>
    <property type="match status" value="2"/>
</dbReference>
<dbReference type="Gene3D" id="3.40.50.300">
    <property type="entry name" value="P-loop containing nucleotide triphosphate hydrolases"/>
    <property type="match status" value="2"/>
</dbReference>
<dbReference type="Pfam" id="PF00567">
    <property type="entry name" value="TUDOR"/>
    <property type="match status" value="2"/>
</dbReference>
<feature type="domain" description="Tudor" evidence="14">
    <location>
        <begin position="1045"/>
        <end position="1106"/>
    </location>
</feature>
<evidence type="ECO:0000256" key="7">
    <source>
        <dbReference type="ARBA" id="ARBA00022806"/>
    </source>
</evidence>
<dbReference type="GO" id="GO:0042078">
    <property type="term" value="P:germ-line stem cell division"/>
    <property type="evidence" value="ECO:0007669"/>
    <property type="project" value="TreeGrafter"/>
</dbReference>
<dbReference type="GO" id="GO:0005524">
    <property type="term" value="F:ATP binding"/>
    <property type="evidence" value="ECO:0007669"/>
    <property type="project" value="UniProtKB-KW"/>
</dbReference>
<evidence type="ECO:0000313" key="15">
    <source>
        <dbReference type="Proteomes" id="UP000515152"/>
    </source>
</evidence>
<evidence type="ECO:0000256" key="2">
    <source>
        <dbReference type="ARBA" id="ARBA00022473"/>
    </source>
</evidence>
<feature type="compositionally biased region" description="Acidic residues" evidence="13">
    <location>
        <begin position="415"/>
        <end position="443"/>
    </location>
</feature>
<dbReference type="SUPFAM" id="SSF52540">
    <property type="entry name" value="P-loop containing nucleoside triphosphate hydrolases"/>
    <property type="match status" value="2"/>
</dbReference>